<keyword evidence="1" id="KW-0472">Membrane</keyword>
<dbReference type="OrthoDB" id="7594944at2"/>
<evidence type="ECO:0000256" key="1">
    <source>
        <dbReference type="SAM" id="Phobius"/>
    </source>
</evidence>
<reference evidence="2 3" key="1">
    <citation type="submission" date="2017-07" db="EMBL/GenBank/DDBJ databases">
        <title>Sandarakinorhabdus cyanobacteriorum sp. nov., a novel bacterium isolated from cyanobacterial aggregates in a eutrophic lake.</title>
        <authorList>
            <person name="Cai H."/>
        </authorList>
    </citation>
    <scope>NUCLEOTIDE SEQUENCE [LARGE SCALE GENOMIC DNA]</scope>
    <source>
        <strain evidence="2 3">TH057</strain>
    </source>
</reference>
<evidence type="ECO:0000313" key="2">
    <source>
        <dbReference type="EMBL" id="OYQ24294.1"/>
    </source>
</evidence>
<sequence>MPSDATIEDLARAADDAGAALAEEVNELTDRLAPRQLVDEALETVKTRGLGLARDAGATVKAHPYVTAAAVAAVGLALYAGNRISKAELDIDRDIEGYTDYEDEALVAASSAGVDARELVKENPVVAILAGVAAGAALAMLFPTSTAEKRSLGALARRITSR</sequence>
<evidence type="ECO:0000313" key="3">
    <source>
        <dbReference type="Proteomes" id="UP000216991"/>
    </source>
</evidence>
<dbReference type="AlphaFoldDB" id="A0A255Y6G8"/>
<dbReference type="EMBL" id="NOXT01000125">
    <property type="protein sequence ID" value="OYQ24294.1"/>
    <property type="molecule type" value="Genomic_DNA"/>
</dbReference>
<proteinExistence type="predicted"/>
<keyword evidence="3" id="KW-1185">Reference proteome</keyword>
<feature type="transmembrane region" description="Helical" evidence="1">
    <location>
        <begin position="125"/>
        <end position="142"/>
    </location>
</feature>
<dbReference type="Proteomes" id="UP000216991">
    <property type="component" value="Unassembled WGS sequence"/>
</dbReference>
<comment type="caution">
    <text evidence="2">The sequence shown here is derived from an EMBL/GenBank/DDBJ whole genome shotgun (WGS) entry which is preliminary data.</text>
</comment>
<accession>A0A255Y6G8</accession>
<organism evidence="2 3">
    <name type="scientific">Sandarakinorhabdus cyanobacteriorum</name>
    <dbReference type="NCBI Taxonomy" id="1981098"/>
    <lineage>
        <taxon>Bacteria</taxon>
        <taxon>Pseudomonadati</taxon>
        <taxon>Pseudomonadota</taxon>
        <taxon>Alphaproteobacteria</taxon>
        <taxon>Sphingomonadales</taxon>
        <taxon>Sphingosinicellaceae</taxon>
        <taxon>Sandarakinorhabdus</taxon>
    </lineage>
</organism>
<gene>
    <name evidence="2" type="ORF">CHU93_15755</name>
</gene>
<feature type="transmembrane region" description="Helical" evidence="1">
    <location>
        <begin position="62"/>
        <end position="81"/>
    </location>
</feature>
<keyword evidence="1" id="KW-0812">Transmembrane</keyword>
<dbReference type="RefSeq" id="WP_094475103.1">
    <property type="nucleotide sequence ID" value="NZ_NOXT01000125.1"/>
</dbReference>
<evidence type="ECO:0008006" key="4">
    <source>
        <dbReference type="Google" id="ProtNLM"/>
    </source>
</evidence>
<keyword evidence="1" id="KW-1133">Transmembrane helix</keyword>
<name>A0A255Y6G8_9SPHN</name>
<protein>
    <recommendedName>
        <fullName evidence="4">DUF3618 domain-containing protein</fullName>
    </recommendedName>
</protein>